<evidence type="ECO:0000256" key="1">
    <source>
        <dbReference type="SAM" id="MobiDB-lite"/>
    </source>
</evidence>
<organism evidence="2">
    <name type="scientific">Magnaporthiopsis poae (strain ATCC 64411 / 73-15)</name>
    <name type="common">Kentucky bluegrass fungus</name>
    <name type="synonym">Magnaporthe poae</name>
    <dbReference type="NCBI Taxonomy" id="644358"/>
    <lineage>
        <taxon>Eukaryota</taxon>
        <taxon>Fungi</taxon>
        <taxon>Dikarya</taxon>
        <taxon>Ascomycota</taxon>
        <taxon>Pezizomycotina</taxon>
        <taxon>Sordariomycetes</taxon>
        <taxon>Sordariomycetidae</taxon>
        <taxon>Magnaporthales</taxon>
        <taxon>Magnaporthaceae</taxon>
        <taxon>Magnaporthiopsis</taxon>
    </lineage>
</organism>
<protein>
    <submittedName>
        <fullName evidence="2">Uncharacterized protein</fullName>
    </submittedName>
</protein>
<dbReference type="OrthoDB" id="73691at2759"/>
<name>A0A0H2TT01_MAGP6</name>
<gene>
    <name evidence="2" type="ORF">MAPG_03765</name>
</gene>
<proteinExistence type="predicted"/>
<dbReference type="VEuPathDB" id="FungiDB:MAPG_03765"/>
<feature type="non-terminal residue" evidence="2">
    <location>
        <position position="163"/>
    </location>
</feature>
<reference evidence="2" key="2">
    <citation type="submission" date="2011-03" db="EMBL/GenBank/DDBJ databases">
        <title>Annotation of Magnaporthe poae ATCC 64411.</title>
        <authorList>
            <person name="Ma L.-J."/>
            <person name="Dead R."/>
            <person name="Young S.K."/>
            <person name="Zeng Q."/>
            <person name="Gargeya S."/>
            <person name="Fitzgerald M."/>
            <person name="Haas B."/>
            <person name="Abouelleil A."/>
            <person name="Alvarado L."/>
            <person name="Arachchi H.M."/>
            <person name="Berlin A."/>
            <person name="Brown A."/>
            <person name="Chapman S.B."/>
            <person name="Chen Z."/>
            <person name="Dunbar C."/>
            <person name="Freedman E."/>
            <person name="Gearin G."/>
            <person name="Gellesch M."/>
            <person name="Goldberg J."/>
            <person name="Griggs A."/>
            <person name="Gujja S."/>
            <person name="Heiman D."/>
            <person name="Howarth C."/>
            <person name="Larson L."/>
            <person name="Lui A."/>
            <person name="MacDonald P.J.P."/>
            <person name="Mehta T."/>
            <person name="Montmayeur A."/>
            <person name="Murphy C."/>
            <person name="Neiman D."/>
            <person name="Pearson M."/>
            <person name="Priest M."/>
            <person name="Roberts A."/>
            <person name="Saif S."/>
            <person name="Shea T."/>
            <person name="Shenoy N."/>
            <person name="Sisk P."/>
            <person name="Stolte C."/>
            <person name="Sykes S."/>
            <person name="Yandava C."/>
            <person name="Wortman J."/>
            <person name="Nusbaum C."/>
            <person name="Birren B."/>
        </authorList>
    </citation>
    <scope>NUCLEOTIDE SEQUENCE</scope>
    <source>
        <strain evidence="2">ATCC 64411</strain>
    </source>
</reference>
<dbReference type="AlphaFoldDB" id="A0A0H2TT01"/>
<dbReference type="EMBL" id="GL876968">
    <property type="protein sequence ID" value="KLU84726.1"/>
    <property type="molecule type" value="Genomic_DNA"/>
</dbReference>
<accession>A0A0H2TT01</accession>
<feature type="compositionally biased region" description="Low complexity" evidence="1">
    <location>
        <begin position="47"/>
        <end position="62"/>
    </location>
</feature>
<sequence length="163" mass="16920">MRQPTASPALRAVFQLGLGGCRNGSFLGAVAISRRPVLSFAPRAGHSSRSSSSSSTAQKSSPSPSPPPQQPSPSPSELSQKAAIARAVNPPASTRPPPLDLPKPDPKANAIKRIFGLGKAYLVFYKNGLRAIKTNYHLRSAVGRGSGEEKGAADATITTPPQA</sequence>
<feature type="region of interest" description="Disordered" evidence="1">
    <location>
        <begin position="41"/>
        <end position="108"/>
    </location>
</feature>
<feature type="compositionally biased region" description="Pro residues" evidence="1">
    <location>
        <begin position="63"/>
        <end position="74"/>
    </location>
</feature>
<feature type="region of interest" description="Disordered" evidence="1">
    <location>
        <begin position="143"/>
        <end position="163"/>
    </location>
</feature>
<evidence type="ECO:0000313" key="2">
    <source>
        <dbReference type="EMBL" id="KLU84726.1"/>
    </source>
</evidence>
<reference evidence="2" key="1">
    <citation type="submission" date="2010-05" db="EMBL/GenBank/DDBJ databases">
        <title>The Genome Sequence of Magnaporthe poae strain ATCC 64411.</title>
        <authorList>
            <consortium name="The Broad Institute Genome Sequencing Platform"/>
            <consortium name="Broad Institute Genome Sequencing Center for Infectious Disease"/>
            <person name="Ma L.-J."/>
            <person name="Dead R."/>
            <person name="Young S."/>
            <person name="Zeng Q."/>
            <person name="Koehrsen M."/>
            <person name="Alvarado L."/>
            <person name="Berlin A."/>
            <person name="Chapman S.B."/>
            <person name="Chen Z."/>
            <person name="Freedman E."/>
            <person name="Gellesch M."/>
            <person name="Goldberg J."/>
            <person name="Griggs A."/>
            <person name="Gujja S."/>
            <person name="Heilman E.R."/>
            <person name="Heiman D."/>
            <person name="Hepburn T."/>
            <person name="Howarth C."/>
            <person name="Jen D."/>
            <person name="Larson L."/>
            <person name="Mehta T."/>
            <person name="Neiman D."/>
            <person name="Pearson M."/>
            <person name="Roberts A."/>
            <person name="Saif S."/>
            <person name="Shea T."/>
            <person name="Shenoy N."/>
            <person name="Sisk P."/>
            <person name="Stolte C."/>
            <person name="Sykes S."/>
            <person name="Walk T."/>
            <person name="White J."/>
            <person name="Yandava C."/>
            <person name="Haas B."/>
            <person name="Nusbaum C."/>
            <person name="Birren B."/>
        </authorList>
    </citation>
    <scope>NUCLEOTIDE SEQUENCE</scope>
    <source>
        <strain evidence="2">ATCC 64411</strain>
    </source>
</reference>